<dbReference type="InterPro" id="IPR029063">
    <property type="entry name" value="SAM-dependent_MTases_sf"/>
</dbReference>
<sequence length="339" mass="37559">MSTSGFHLDTIVDVLKTIAEPTRLRILKLLSEGDLTVSELTGILGQSQPRVSRHLKLMLDARLIKRQQEGSWALFRLSRDAASDALVQELLGRISSSDETIARDAERLAEVKAKRREVASAYFTKNAASWDEIRSLHVADKLVEEALLALVGDKPVRYMLDLGTGTGRILELFSGLYQYGIGIDSNRDMLNVARANLDAAGVRNAEVRLGDVYNLPIVRNGFDLVTIHQVLHFLDDPAAVIREAARALRPGGRLVIVDFAPHDLDFLREEHAHQRMGFSDNDIAGWFEAAELETGPSKALAAGKVEPNRLTVKIWIATDPRMEIAEDEDSTQSPLEYVA</sequence>
<proteinExistence type="predicted"/>
<dbReference type="Pfam" id="PF08241">
    <property type="entry name" value="Methyltransf_11"/>
    <property type="match status" value="1"/>
</dbReference>
<reference evidence="2 3" key="1">
    <citation type="submission" date="2020-06" db="EMBL/GenBank/DDBJ databases">
        <title>Oricola thermophila sp. nov. isolated from a tidal sediments.</title>
        <authorList>
            <person name="Kwon K.K."/>
            <person name="Yang S.-H."/>
            <person name="Park M.-J."/>
        </authorList>
    </citation>
    <scope>NUCLEOTIDE SEQUENCE [LARGE SCALE GENOMIC DNA]</scope>
    <source>
        <strain evidence="2 3">MEBiC13590</strain>
    </source>
</reference>
<evidence type="ECO:0000259" key="1">
    <source>
        <dbReference type="PROSITE" id="PS50987"/>
    </source>
</evidence>
<protein>
    <submittedName>
        <fullName evidence="2">Metalloregulator ArsR/SmtB family transcription factor</fullName>
    </submittedName>
</protein>
<dbReference type="SUPFAM" id="SSF53335">
    <property type="entry name" value="S-adenosyl-L-methionine-dependent methyltransferases"/>
    <property type="match status" value="1"/>
</dbReference>
<dbReference type="KEGG" id="orm:HTY61_07910"/>
<dbReference type="GO" id="GO:0008757">
    <property type="term" value="F:S-adenosylmethionine-dependent methyltransferase activity"/>
    <property type="evidence" value="ECO:0007669"/>
    <property type="project" value="InterPro"/>
</dbReference>
<keyword evidence="3" id="KW-1185">Reference proteome</keyword>
<dbReference type="InterPro" id="IPR036388">
    <property type="entry name" value="WH-like_DNA-bd_sf"/>
</dbReference>
<dbReference type="CDD" id="cd00090">
    <property type="entry name" value="HTH_ARSR"/>
    <property type="match status" value="1"/>
</dbReference>
<name>A0A6N1VGI0_9HYPH</name>
<dbReference type="InterPro" id="IPR050508">
    <property type="entry name" value="Methyltransf_Superfamily"/>
</dbReference>
<dbReference type="NCBIfam" id="NF033788">
    <property type="entry name" value="HTH_metalloreg"/>
    <property type="match status" value="1"/>
</dbReference>
<dbReference type="EMBL" id="CP054836">
    <property type="protein sequence ID" value="QKV18382.1"/>
    <property type="molecule type" value="Genomic_DNA"/>
</dbReference>
<dbReference type="PROSITE" id="PS50987">
    <property type="entry name" value="HTH_ARSR_2"/>
    <property type="match status" value="1"/>
</dbReference>
<evidence type="ECO:0000313" key="2">
    <source>
        <dbReference type="EMBL" id="QKV18382.1"/>
    </source>
</evidence>
<dbReference type="PRINTS" id="PR00778">
    <property type="entry name" value="HTHARSR"/>
</dbReference>
<dbReference type="CDD" id="cd02440">
    <property type="entry name" value="AdoMet_MTases"/>
    <property type="match status" value="1"/>
</dbReference>
<organism evidence="2 3">
    <name type="scientific">Oricola thermophila</name>
    <dbReference type="NCBI Taxonomy" id="2742145"/>
    <lineage>
        <taxon>Bacteria</taxon>
        <taxon>Pseudomonadati</taxon>
        <taxon>Pseudomonadota</taxon>
        <taxon>Alphaproteobacteria</taxon>
        <taxon>Hyphomicrobiales</taxon>
        <taxon>Ahrensiaceae</taxon>
        <taxon>Oricola</taxon>
    </lineage>
</organism>
<dbReference type="Proteomes" id="UP000509367">
    <property type="component" value="Chromosome"/>
</dbReference>
<dbReference type="InterPro" id="IPR036390">
    <property type="entry name" value="WH_DNA-bd_sf"/>
</dbReference>
<evidence type="ECO:0000313" key="3">
    <source>
        <dbReference type="Proteomes" id="UP000509367"/>
    </source>
</evidence>
<dbReference type="InterPro" id="IPR001845">
    <property type="entry name" value="HTH_ArsR_DNA-bd_dom"/>
</dbReference>
<gene>
    <name evidence="2" type="ORF">HTY61_07910</name>
</gene>
<dbReference type="PANTHER" id="PTHR42912">
    <property type="entry name" value="METHYLTRANSFERASE"/>
    <property type="match status" value="1"/>
</dbReference>
<feature type="domain" description="HTH arsR-type" evidence="1">
    <location>
        <begin position="3"/>
        <end position="98"/>
    </location>
</feature>
<dbReference type="AlphaFoldDB" id="A0A6N1VGI0"/>
<dbReference type="SUPFAM" id="SSF46785">
    <property type="entry name" value="Winged helix' DNA-binding domain"/>
    <property type="match status" value="1"/>
</dbReference>
<accession>A0A6N1VGI0</accession>
<dbReference type="SMART" id="SM00418">
    <property type="entry name" value="HTH_ARSR"/>
    <property type="match status" value="1"/>
</dbReference>
<dbReference type="Gene3D" id="3.40.50.150">
    <property type="entry name" value="Vaccinia Virus protein VP39"/>
    <property type="match status" value="1"/>
</dbReference>
<dbReference type="Gene3D" id="1.10.10.10">
    <property type="entry name" value="Winged helix-like DNA-binding domain superfamily/Winged helix DNA-binding domain"/>
    <property type="match status" value="1"/>
</dbReference>
<dbReference type="InterPro" id="IPR011991">
    <property type="entry name" value="ArsR-like_HTH"/>
</dbReference>
<dbReference type="GO" id="GO:0003700">
    <property type="term" value="F:DNA-binding transcription factor activity"/>
    <property type="evidence" value="ECO:0007669"/>
    <property type="project" value="InterPro"/>
</dbReference>
<dbReference type="InterPro" id="IPR013216">
    <property type="entry name" value="Methyltransf_11"/>
</dbReference>
<dbReference type="RefSeq" id="WP_175276276.1">
    <property type="nucleotide sequence ID" value="NZ_CP054836.1"/>
</dbReference>
<dbReference type="Pfam" id="PF01022">
    <property type="entry name" value="HTH_5"/>
    <property type="match status" value="1"/>
</dbReference>